<evidence type="ECO:0000313" key="1">
    <source>
        <dbReference type="EMBL" id="CAI9166641.1"/>
    </source>
</evidence>
<keyword evidence="2" id="KW-1185">Reference proteome</keyword>
<name>A0ABN8Z148_RANTA</name>
<accession>A0ABN8Z148</accession>
<evidence type="ECO:0000313" key="2">
    <source>
        <dbReference type="Proteomes" id="UP001176941"/>
    </source>
</evidence>
<reference evidence="1" key="1">
    <citation type="submission" date="2023-04" db="EMBL/GenBank/DDBJ databases">
        <authorList>
            <consortium name="ELIXIR-Norway"/>
        </authorList>
    </citation>
    <scope>NUCLEOTIDE SEQUENCE [LARGE SCALE GENOMIC DNA]</scope>
</reference>
<protein>
    <submittedName>
        <fullName evidence="1">Uncharacterized protein</fullName>
    </submittedName>
</protein>
<organism evidence="1 2">
    <name type="scientific">Rangifer tarandus platyrhynchus</name>
    <name type="common">Svalbard reindeer</name>
    <dbReference type="NCBI Taxonomy" id="3082113"/>
    <lineage>
        <taxon>Eukaryota</taxon>
        <taxon>Metazoa</taxon>
        <taxon>Chordata</taxon>
        <taxon>Craniata</taxon>
        <taxon>Vertebrata</taxon>
        <taxon>Euteleostomi</taxon>
        <taxon>Mammalia</taxon>
        <taxon>Eutheria</taxon>
        <taxon>Laurasiatheria</taxon>
        <taxon>Artiodactyla</taxon>
        <taxon>Ruminantia</taxon>
        <taxon>Pecora</taxon>
        <taxon>Cervidae</taxon>
        <taxon>Odocoileinae</taxon>
        <taxon>Rangifer</taxon>
    </lineage>
</organism>
<gene>
    <name evidence="1" type="ORF">MRATA1EN1_LOCUS15603</name>
</gene>
<sequence>MGGAMLSKSLIKFSVDGQGYVPSLLFDLRPNHGGSNGGNNSLLPKFPCMHCYTQCPQPCSRPPLTHSSGRDSWTHKSGQPPVGSLVLVHRVLLCPLRVYFPVQCKF</sequence>
<proteinExistence type="predicted"/>
<dbReference type="EMBL" id="OX459962">
    <property type="protein sequence ID" value="CAI9166641.1"/>
    <property type="molecule type" value="Genomic_DNA"/>
</dbReference>
<dbReference type="Proteomes" id="UP001176941">
    <property type="component" value="Chromosome 26"/>
</dbReference>